<evidence type="ECO:0000256" key="4">
    <source>
        <dbReference type="ARBA" id="ARBA00023004"/>
    </source>
</evidence>
<dbReference type="EMBL" id="CP031598">
    <property type="protein sequence ID" value="QEW27072.1"/>
    <property type="molecule type" value="Genomic_DNA"/>
</dbReference>
<keyword evidence="4 7" id="KW-0408">Iron</keyword>
<keyword evidence="10" id="KW-1185">Reference proteome</keyword>
<dbReference type="KEGG" id="rid:RIdsm_02881"/>
<dbReference type="Pfam" id="PF01257">
    <property type="entry name" value="2Fe-2S_thioredx"/>
    <property type="match status" value="1"/>
</dbReference>
<protein>
    <submittedName>
        <fullName evidence="8">ATP synthase subunit E</fullName>
    </submittedName>
    <submittedName>
        <fullName evidence="9">NADP-reducing hydrogenase subunit HndA</fullName>
        <ecNumber evidence="9">1.12.1.3</ecNumber>
    </submittedName>
</protein>
<dbReference type="Proteomes" id="UP000051401">
    <property type="component" value="Unassembled WGS sequence"/>
</dbReference>
<dbReference type="Gene3D" id="3.40.30.10">
    <property type="entry name" value="Glutaredoxin"/>
    <property type="match status" value="1"/>
</dbReference>
<dbReference type="PIRSF" id="PIRSF000216">
    <property type="entry name" value="NADH_DH_24kDa"/>
    <property type="match status" value="1"/>
</dbReference>
<dbReference type="GO" id="GO:0051537">
    <property type="term" value="F:2 iron, 2 sulfur cluster binding"/>
    <property type="evidence" value="ECO:0007669"/>
    <property type="project" value="UniProtKB-KW"/>
</dbReference>
<accession>A0A0T5PAD8</accession>
<dbReference type="RefSeq" id="WP_057815141.1">
    <property type="nucleotide sequence ID" value="NZ_CP031598.1"/>
</dbReference>
<keyword evidence="9" id="KW-0560">Oxidoreductase</keyword>
<gene>
    <name evidence="9" type="primary">hndA</name>
    <name evidence="9" type="ORF">RIdsm_02881</name>
    <name evidence="8" type="ORF">XM52_08090</name>
</gene>
<keyword evidence="3 7" id="KW-0479">Metal-binding</keyword>
<evidence type="ECO:0000256" key="1">
    <source>
        <dbReference type="ARBA" id="ARBA00010643"/>
    </source>
</evidence>
<evidence type="ECO:0000256" key="5">
    <source>
        <dbReference type="ARBA" id="ARBA00023014"/>
    </source>
</evidence>
<dbReference type="NCBIfam" id="NF004638">
    <property type="entry name" value="PRK05988.1"/>
    <property type="match status" value="1"/>
</dbReference>
<dbReference type="PANTHER" id="PTHR43342:SF1">
    <property type="entry name" value="BIFURCATING [FEFE] HYDROGENASE GAMMA SUBUNIT"/>
    <property type="match status" value="1"/>
</dbReference>
<comment type="similarity">
    <text evidence="1">Belongs to the complex I 24 kDa subunit family.</text>
</comment>
<dbReference type="InterPro" id="IPR036249">
    <property type="entry name" value="Thioredoxin-like_sf"/>
</dbReference>
<feature type="binding site" evidence="7">
    <location>
        <position position="128"/>
    </location>
    <ligand>
        <name>[2Fe-2S] cluster</name>
        <dbReference type="ChEBI" id="CHEBI:190135"/>
    </ligand>
</feature>
<dbReference type="STRING" id="540747.SAMN04488031_101464"/>
<comment type="cofactor">
    <cofactor evidence="7">
        <name>[2Fe-2S] cluster</name>
        <dbReference type="ChEBI" id="CHEBI:190135"/>
    </cofactor>
    <text evidence="7">Binds 1 [2Fe-2S] cluster.</text>
</comment>
<evidence type="ECO:0000313" key="11">
    <source>
        <dbReference type="Proteomes" id="UP000325785"/>
    </source>
</evidence>
<dbReference type="InterPro" id="IPR041921">
    <property type="entry name" value="NuoE_N"/>
</dbReference>
<dbReference type="GO" id="GO:0046872">
    <property type="term" value="F:metal ion binding"/>
    <property type="evidence" value="ECO:0007669"/>
    <property type="project" value="UniProtKB-KW"/>
</dbReference>
<evidence type="ECO:0000256" key="6">
    <source>
        <dbReference type="ARBA" id="ARBA00034078"/>
    </source>
</evidence>
<evidence type="ECO:0000256" key="3">
    <source>
        <dbReference type="ARBA" id="ARBA00022723"/>
    </source>
</evidence>
<keyword evidence="2 7" id="KW-0001">2Fe-2S</keyword>
<dbReference type="InterPro" id="IPR002023">
    <property type="entry name" value="NuoE-like"/>
</dbReference>
<feature type="binding site" evidence="7">
    <location>
        <position position="124"/>
    </location>
    <ligand>
        <name>[2Fe-2S] cluster</name>
        <dbReference type="ChEBI" id="CHEBI:190135"/>
    </ligand>
</feature>
<dbReference type="InterPro" id="IPR028431">
    <property type="entry name" value="NADP_DH_HndA-like"/>
</dbReference>
<name>A0A0T5PAD8_9RHOB</name>
<dbReference type="SUPFAM" id="SSF52833">
    <property type="entry name" value="Thioredoxin-like"/>
    <property type="match status" value="1"/>
</dbReference>
<evidence type="ECO:0000313" key="10">
    <source>
        <dbReference type="Proteomes" id="UP000051401"/>
    </source>
</evidence>
<dbReference type="PANTHER" id="PTHR43342">
    <property type="entry name" value="NADH-QUINONE OXIDOREDUCTASE, E SUBUNIT"/>
    <property type="match status" value="1"/>
</dbReference>
<dbReference type="GO" id="GO:0050583">
    <property type="term" value="F:hydrogen dehydrogenase (NADP+) activity"/>
    <property type="evidence" value="ECO:0007669"/>
    <property type="project" value="UniProtKB-EC"/>
</dbReference>
<dbReference type="AlphaFoldDB" id="A0A0T5PAD8"/>
<comment type="cofactor">
    <cofactor evidence="6">
        <name>[2Fe-2S] cluster</name>
        <dbReference type="ChEBI" id="CHEBI:190135"/>
    </cofactor>
</comment>
<feature type="binding site" evidence="7">
    <location>
        <position position="88"/>
    </location>
    <ligand>
        <name>[2Fe-2S] cluster</name>
        <dbReference type="ChEBI" id="CHEBI:190135"/>
    </ligand>
</feature>
<dbReference type="Gene3D" id="1.10.10.1590">
    <property type="entry name" value="NADH-quinone oxidoreductase subunit E"/>
    <property type="match status" value="1"/>
</dbReference>
<dbReference type="Proteomes" id="UP000325785">
    <property type="component" value="Chromosome"/>
</dbReference>
<feature type="binding site" evidence="7">
    <location>
        <position position="83"/>
    </location>
    <ligand>
        <name>[2Fe-2S] cluster</name>
        <dbReference type="ChEBI" id="CHEBI:190135"/>
    </ligand>
</feature>
<organism evidence="8 10">
    <name type="scientific">Roseovarius indicus</name>
    <dbReference type="NCBI Taxonomy" id="540747"/>
    <lineage>
        <taxon>Bacteria</taxon>
        <taxon>Pseudomonadati</taxon>
        <taxon>Pseudomonadota</taxon>
        <taxon>Alphaproteobacteria</taxon>
        <taxon>Rhodobacterales</taxon>
        <taxon>Roseobacteraceae</taxon>
        <taxon>Roseovarius</taxon>
    </lineage>
</organism>
<evidence type="ECO:0000256" key="7">
    <source>
        <dbReference type="PIRSR" id="PIRSR000216-1"/>
    </source>
</evidence>
<reference evidence="9 11" key="2">
    <citation type="submission" date="2018-08" db="EMBL/GenBank/DDBJ databases">
        <title>Genetic Globetrotter - A new plasmid hitch-hiking vast phylogenetic and geographic distances.</title>
        <authorList>
            <person name="Vollmers J."/>
            <person name="Petersen J."/>
        </authorList>
    </citation>
    <scope>NUCLEOTIDE SEQUENCE [LARGE SCALE GENOMIC DNA]</scope>
    <source>
        <strain evidence="9 11">DSM 26383</strain>
    </source>
</reference>
<sequence>MPAPAPSHTDEDIRALIQANLGLEGPLLPILHALQDAFGYIPHAAMPLIADALNITRAELHGVISFYHDFREAPAGRHVVKICRAEACQAVGGSALAEETLKKLGVDWHGTTANGAVTVEPVYCLGLCACGPAAMVDDQVVGRVDTARMDTLLKEAGA</sequence>
<dbReference type="EC" id="1.12.1.3" evidence="9"/>
<reference evidence="8 10" key="1">
    <citation type="submission" date="2015-04" db="EMBL/GenBank/DDBJ databases">
        <title>The draft genome sequence of Roseovarius indicus B108T.</title>
        <authorList>
            <person name="Li G."/>
            <person name="Lai Q."/>
            <person name="Shao Z."/>
            <person name="Yan P."/>
        </authorList>
    </citation>
    <scope>NUCLEOTIDE SEQUENCE [LARGE SCALE GENOMIC DNA]</scope>
    <source>
        <strain evidence="8 10">B108</strain>
    </source>
</reference>
<proteinExistence type="inferred from homology"/>
<dbReference type="PATRIC" id="fig|540747.5.peg.4405"/>
<evidence type="ECO:0000313" key="8">
    <source>
        <dbReference type="EMBL" id="KRS18115.1"/>
    </source>
</evidence>
<keyword evidence="5 7" id="KW-0411">Iron-sulfur</keyword>
<dbReference type="EMBL" id="LAXI01000004">
    <property type="protein sequence ID" value="KRS18115.1"/>
    <property type="molecule type" value="Genomic_DNA"/>
</dbReference>
<dbReference type="OrthoDB" id="9807941at2"/>
<evidence type="ECO:0000256" key="2">
    <source>
        <dbReference type="ARBA" id="ARBA00022714"/>
    </source>
</evidence>
<dbReference type="CDD" id="cd03081">
    <property type="entry name" value="TRX_Fd_NuoE_FDH_gamma"/>
    <property type="match status" value="1"/>
</dbReference>
<evidence type="ECO:0000313" key="9">
    <source>
        <dbReference type="EMBL" id="QEW27072.1"/>
    </source>
</evidence>